<evidence type="ECO:0000313" key="2">
    <source>
        <dbReference type="Proteomes" id="UP000053424"/>
    </source>
</evidence>
<reference evidence="2" key="2">
    <citation type="submission" date="2015-01" db="EMBL/GenBank/DDBJ databases">
        <title>Evolutionary Origins and Diversification of the Mycorrhizal Mutualists.</title>
        <authorList>
            <consortium name="DOE Joint Genome Institute"/>
            <consortium name="Mycorrhizal Genomics Consortium"/>
            <person name="Kohler A."/>
            <person name="Kuo A."/>
            <person name="Nagy L.G."/>
            <person name="Floudas D."/>
            <person name="Copeland A."/>
            <person name="Barry K.W."/>
            <person name="Cichocki N."/>
            <person name="Veneault-Fourrey C."/>
            <person name="LaButti K."/>
            <person name="Lindquist E.A."/>
            <person name="Lipzen A."/>
            <person name="Lundell T."/>
            <person name="Morin E."/>
            <person name="Murat C."/>
            <person name="Riley R."/>
            <person name="Ohm R."/>
            <person name="Sun H."/>
            <person name="Tunlid A."/>
            <person name="Henrissat B."/>
            <person name="Grigoriev I.V."/>
            <person name="Hibbett D.S."/>
            <person name="Martin F."/>
        </authorList>
    </citation>
    <scope>NUCLEOTIDE SEQUENCE [LARGE SCALE GENOMIC DNA]</scope>
    <source>
        <strain evidence="2">h7</strain>
    </source>
</reference>
<name>A0A0C2Y886_HEBCY</name>
<reference evidence="1 2" key="1">
    <citation type="submission" date="2014-04" db="EMBL/GenBank/DDBJ databases">
        <authorList>
            <consortium name="DOE Joint Genome Institute"/>
            <person name="Kuo A."/>
            <person name="Gay G."/>
            <person name="Dore J."/>
            <person name="Kohler A."/>
            <person name="Nagy L.G."/>
            <person name="Floudas D."/>
            <person name="Copeland A."/>
            <person name="Barry K.W."/>
            <person name="Cichocki N."/>
            <person name="Veneault-Fourrey C."/>
            <person name="LaButti K."/>
            <person name="Lindquist E.A."/>
            <person name="Lipzen A."/>
            <person name="Lundell T."/>
            <person name="Morin E."/>
            <person name="Murat C."/>
            <person name="Sun H."/>
            <person name="Tunlid A."/>
            <person name="Henrissat B."/>
            <person name="Grigoriev I.V."/>
            <person name="Hibbett D.S."/>
            <person name="Martin F."/>
            <person name="Nordberg H.P."/>
            <person name="Cantor M.N."/>
            <person name="Hua S.X."/>
        </authorList>
    </citation>
    <scope>NUCLEOTIDE SEQUENCE [LARGE SCALE GENOMIC DNA]</scope>
    <source>
        <strain evidence="2">h7</strain>
    </source>
</reference>
<gene>
    <name evidence="1" type="ORF">M413DRAFT_448711</name>
</gene>
<organism evidence="1 2">
    <name type="scientific">Hebeloma cylindrosporum</name>
    <dbReference type="NCBI Taxonomy" id="76867"/>
    <lineage>
        <taxon>Eukaryota</taxon>
        <taxon>Fungi</taxon>
        <taxon>Dikarya</taxon>
        <taxon>Basidiomycota</taxon>
        <taxon>Agaricomycotina</taxon>
        <taxon>Agaricomycetes</taxon>
        <taxon>Agaricomycetidae</taxon>
        <taxon>Agaricales</taxon>
        <taxon>Agaricineae</taxon>
        <taxon>Hymenogastraceae</taxon>
        <taxon>Hebeloma</taxon>
    </lineage>
</organism>
<proteinExistence type="predicted"/>
<dbReference type="AlphaFoldDB" id="A0A0C2Y886"/>
<evidence type="ECO:0000313" key="1">
    <source>
        <dbReference type="EMBL" id="KIM37217.1"/>
    </source>
</evidence>
<keyword evidence="2" id="KW-1185">Reference proteome</keyword>
<sequence>MVVVMDEREPRPLCLRLCVDGGGKESLIEPLDQNRPRAPLSFLLNSFSQGKITQNQPNQLVE</sequence>
<dbReference type="EMBL" id="KN831799">
    <property type="protein sequence ID" value="KIM37217.1"/>
    <property type="molecule type" value="Genomic_DNA"/>
</dbReference>
<dbReference type="Proteomes" id="UP000053424">
    <property type="component" value="Unassembled WGS sequence"/>
</dbReference>
<protein>
    <submittedName>
        <fullName evidence="1">Uncharacterized protein</fullName>
    </submittedName>
</protein>
<accession>A0A0C2Y886</accession>
<dbReference type="HOGENOM" id="CLU_2904425_0_0_1"/>